<proteinExistence type="predicted"/>
<sequence>MSDDLQFTVPRPPAYGELTDLLPGLFWVRLPMPTLPNHVNCWLLDNGPGWTLVDCGFDADDVFEIWDKLWRGLLRSRPLQNLTFTHAHLDHFGFASYLVKESKCTVRMPLAEWLSGWKLWHEREDGQDEQLKSFMTRNGASDEEATGIIGSLRKSKYPGLRPPREFIRIRDGDVIAMGQREWRVITTGGHSVEHASFYCEKDKILIAGDQILSHMIPSVIVPSAQPDANPMQEYLESLTRFEALPPDTLVLPSHGLPFRGLHTRLTQMREHHMNRLDDVASVVTGKTTAFAVAQEVFSRVLYANPRQAFGESLAHLNMLASTGRLTREVDGTGAISFAPA</sequence>
<feature type="domain" description="Metallo-beta-lactamase" evidence="1">
    <location>
        <begin position="38"/>
        <end position="254"/>
    </location>
</feature>
<dbReference type="Gene3D" id="1.10.10.10">
    <property type="entry name" value="Winged helix-like DNA-binding domain superfamily/Winged helix DNA-binding domain"/>
    <property type="match status" value="1"/>
</dbReference>
<dbReference type="RefSeq" id="WP_074826239.1">
    <property type="nucleotide sequence ID" value="NZ_FNTI01000001.1"/>
</dbReference>
<dbReference type="OrthoDB" id="2971563at2"/>
<accession>A0A1H5EYR8</accession>
<organism evidence="2 3">
    <name type="scientific">Bradyrhizobium lablabi</name>
    <dbReference type="NCBI Taxonomy" id="722472"/>
    <lineage>
        <taxon>Bacteria</taxon>
        <taxon>Pseudomonadati</taxon>
        <taxon>Pseudomonadota</taxon>
        <taxon>Alphaproteobacteria</taxon>
        <taxon>Hyphomicrobiales</taxon>
        <taxon>Nitrobacteraceae</taxon>
        <taxon>Bradyrhizobium</taxon>
    </lineage>
</organism>
<evidence type="ECO:0000313" key="3">
    <source>
        <dbReference type="Proteomes" id="UP000183208"/>
    </source>
</evidence>
<evidence type="ECO:0000259" key="1">
    <source>
        <dbReference type="SMART" id="SM00849"/>
    </source>
</evidence>
<dbReference type="SUPFAM" id="SSF56281">
    <property type="entry name" value="Metallo-hydrolase/oxidoreductase"/>
    <property type="match status" value="1"/>
</dbReference>
<dbReference type="PANTHER" id="PTHR23131:SF4">
    <property type="entry name" value="METALLO-BETA-LACTAMASE SUPERFAMILY POTEIN"/>
    <property type="match status" value="1"/>
</dbReference>
<dbReference type="Gene3D" id="3.60.15.10">
    <property type="entry name" value="Ribonuclease Z/Hydroxyacylglutathione hydrolase-like"/>
    <property type="match status" value="1"/>
</dbReference>
<dbReference type="AlphaFoldDB" id="A0A1H5EYR8"/>
<protein>
    <submittedName>
        <fullName evidence="2">Glyoxylase, beta-lactamase superfamily II</fullName>
    </submittedName>
</protein>
<dbReference type="SMART" id="SM00849">
    <property type="entry name" value="Lactamase_B"/>
    <property type="match status" value="1"/>
</dbReference>
<name>A0A1H5EYR8_9BRAD</name>
<dbReference type="InterPro" id="IPR050662">
    <property type="entry name" value="Sec-metab_biosynth-thioest"/>
</dbReference>
<dbReference type="InterPro" id="IPR001279">
    <property type="entry name" value="Metallo-B-lactamas"/>
</dbReference>
<dbReference type="Pfam" id="PF00753">
    <property type="entry name" value="Lactamase_B"/>
    <property type="match status" value="1"/>
</dbReference>
<dbReference type="InterPro" id="IPR036866">
    <property type="entry name" value="RibonucZ/Hydroxyglut_hydro"/>
</dbReference>
<evidence type="ECO:0000313" key="2">
    <source>
        <dbReference type="EMBL" id="SED96193.1"/>
    </source>
</evidence>
<dbReference type="PANTHER" id="PTHR23131">
    <property type="entry name" value="ENDORIBONUCLEASE LACTB2"/>
    <property type="match status" value="1"/>
</dbReference>
<reference evidence="2 3" key="1">
    <citation type="submission" date="2016-10" db="EMBL/GenBank/DDBJ databases">
        <authorList>
            <person name="de Groot N.N."/>
        </authorList>
    </citation>
    <scope>NUCLEOTIDE SEQUENCE [LARGE SCALE GENOMIC DNA]</scope>
    <source>
        <strain evidence="2 3">GAS522</strain>
    </source>
</reference>
<gene>
    <name evidence="2" type="ORF">SAMN05444171_5799</name>
</gene>
<dbReference type="InterPro" id="IPR036388">
    <property type="entry name" value="WH-like_DNA-bd_sf"/>
</dbReference>
<dbReference type="EMBL" id="FNTI01000001">
    <property type="protein sequence ID" value="SED96193.1"/>
    <property type="molecule type" value="Genomic_DNA"/>
</dbReference>
<dbReference type="Proteomes" id="UP000183208">
    <property type="component" value="Unassembled WGS sequence"/>
</dbReference>